<keyword evidence="4" id="KW-1185">Reference proteome</keyword>
<sequence>MASKTASVDKALRKRLYFREKKRMQRKEIRDEAAYLKNRVTELEAMLQDSTTSASTEATKEQAASSRREDKSMLTWREIAQVFRDEFNQTISENQALVLKAQAYRTLLSDMRQWVEVNLTHEQRTLGNDTSMVTWRNTTLFAAPDSRAMGKEWITQHMYHNTTAMFQRHGFPALDQNLYSIDVASDGANVVHRCQNTVNFSATVLLDMYRRHICEILMVDGARDNIGSTVVESTDATWLHHVVSRHASPEVSHLLVGEFHQPGRTVVVAQQITHDEGFVHYPGDGFRQRKRMVWMEVTATGPTQCKARHLHLFAPSLSTNGEMIPFDEEARTGGFEMMDDNSTQRRQYYDLLLQLDSVAQERFLEKLMAVMSQMAAC</sequence>
<evidence type="ECO:0000256" key="1">
    <source>
        <dbReference type="SAM" id="MobiDB-lite"/>
    </source>
</evidence>
<dbReference type="EMBL" id="CAADRA010005883">
    <property type="protein sequence ID" value="VFT93073.1"/>
    <property type="molecule type" value="Genomic_DNA"/>
</dbReference>
<feature type="compositionally biased region" description="Low complexity" evidence="1">
    <location>
        <begin position="50"/>
        <end position="65"/>
    </location>
</feature>
<dbReference type="OrthoDB" id="66235at2759"/>
<dbReference type="Proteomes" id="UP000332933">
    <property type="component" value="Unassembled WGS sequence"/>
</dbReference>
<evidence type="ECO:0000313" key="3">
    <source>
        <dbReference type="EMBL" id="VFT93073.1"/>
    </source>
</evidence>
<gene>
    <name evidence="3" type="primary">Aste57867_16297</name>
    <name evidence="2" type="ORF">As57867_016240</name>
    <name evidence="3" type="ORF">ASTE57867_16297</name>
</gene>
<reference evidence="2" key="2">
    <citation type="submission" date="2019-06" db="EMBL/GenBank/DDBJ databases">
        <title>Genomics analysis of Aphanomyces spp. identifies a new class of oomycete effector associated with host adaptation.</title>
        <authorList>
            <person name="Gaulin E."/>
        </authorList>
    </citation>
    <scope>NUCLEOTIDE SEQUENCE</scope>
    <source>
        <strain evidence="2">CBS 578.67</strain>
    </source>
</reference>
<reference evidence="3 4" key="1">
    <citation type="submission" date="2019-03" db="EMBL/GenBank/DDBJ databases">
        <authorList>
            <person name="Gaulin E."/>
            <person name="Dumas B."/>
        </authorList>
    </citation>
    <scope>NUCLEOTIDE SEQUENCE [LARGE SCALE GENOMIC DNA]</scope>
    <source>
        <strain evidence="3">CBS 568.67</strain>
    </source>
</reference>
<evidence type="ECO:0000313" key="2">
    <source>
        <dbReference type="EMBL" id="KAF0692640.1"/>
    </source>
</evidence>
<protein>
    <submittedName>
        <fullName evidence="3">Aste57867_16297 protein</fullName>
    </submittedName>
</protein>
<evidence type="ECO:0000313" key="4">
    <source>
        <dbReference type="Proteomes" id="UP000332933"/>
    </source>
</evidence>
<feature type="region of interest" description="Disordered" evidence="1">
    <location>
        <begin position="47"/>
        <end position="69"/>
    </location>
</feature>
<organism evidence="3 4">
    <name type="scientific">Aphanomyces stellatus</name>
    <dbReference type="NCBI Taxonomy" id="120398"/>
    <lineage>
        <taxon>Eukaryota</taxon>
        <taxon>Sar</taxon>
        <taxon>Stramenopiles</taxon>
        <taxon>Oomycota</taxon>
        <taxon>Saprolegniomycetes</taxon>
        <taxon>Saprolegniales</taxon>
        <taxon>Verrucalvaceae</taxon>
        <taxon>Aphanomyces</taxon>
    </lineage>
</organism>
<dbReference type="AlphaFoldDB" id="A0A485L639"/>
<accession>A0A485L639</accession>
<proteinExistence type="predicted"/>
<dbReference type="EMBL" id="VJMH01005862">
    <property type="protein sequence ID" value="KAF0692640.1"/>
    <property type="molecule type" value="Genomic_DNA"/>
</dbReference>
<name>A0A485L639_9STRA</name>